<evidence type="ECO:0000256" key="1">
    <source>
        <dbReference type="SAM" id="MobiDB-lite"/>
    </source>
</evidence>
<accession>A0A2I0WD80</accession>
<proteinExistence type="predicted"/>
<dbReference type="EMBL" id="KZ502732">
    <property type="protein sequence ID" value="PKU73624.1"/>
    <property type="molecule type" value="Genomic_DNA"/>
</dbReference>
<name>A0A2I0WD80_9ASPA</name>
<evidence type="ECO:0000313" key="2">
    <source>
        <dbReference type="EMBL" id="PKU73624.1"/>
    </source>
</evidence>
<feature type="region of interest" description="Disordered" evidence="1">
    <location>
        <begin position="182"/>
        <end position="211"/>
    </location>
</feature>
<organism evidence="2 3">
    <name type="scientific">Dendrobium catenatum</name>
    <dbReference type="NCBI Taxonomy" id="906689"/>
    <lineage>
        <taxon>Eukaryota</taxon>
        <taxon>Viridiplantae</taxon>
        <taxon>Streptophyta</taxon>
        <taxon>Embryophyta</taxon>
        <taxon>Tracheophyta</taxon>
        <taxon>Spermatophyta</taxon>
        <taxon>Magnoliopsida</taxon>
        <taxon>Liliopsida</taxon>
        <taxon>Asparagales</taxon>
        <taxon>Orchidaceae</taxon>
        <taxon>Epidendroideae</taxon>
        <taxon>Malaxideae</taxon>
        <taxon>Dendrobiinae</taxon>
        <taxon>Dendrobium</taxon>
    </lineage>
</organism>
<evidence type="ECO:0000313" key="3">
    <source>
        <dbReference type="Proteomes" id="UP000233837"/>
    </source>
</evidence>
<reference evidence="2 3" key="2">
    <citation type="journal article" date="2017" name="Nature">
        <title>The Apostasia genome and the evolution of orchids.</title>
        <authorList>
            <person name="Zhang G.Q."/>
            <person name="Liu K.W."/>
            <person name="Li Z."/>
            <person name="Lohaus R."/>
            <person name="Hsiao Y.Y."/>
            <person name="Niu S.C."/>
            <person name="Wang J.Y."/>
            <person name="Lin Y.C."/>
            <person name="Xu Q."/>
            <person name="Chen L.J."/>
            <person name="Yoshida K."/>
            <person name="Fujiwara S."/>
            <person name="Wang Z.W."/>
            <person name="Zhang Y.Q."/>
            <person name="Mitsuda N."/>
            <person name="Wang M."/>
            <person name="Liu G.H."/>
            <person name="Pecoraro L."/>
            <person name="Huang H.X."/>
            <person name="Xiao X.J."/>
            <person name="Lin M."/>
            <person name="Wu X.Y."/>
            <person name="Wu W.L."/>
            <person name="Chen Y.Y."/>
            <person name="Chang S.B."/>
            <person name="Sakamoto S."/>
            <person name="Ohme-Takagi M."/>
            <person name="Yagi M."/>
            <person name="Zeng S.J."/>
            <person name="Shen C.Y."/>
            <person name="Yeh C.M."/>
            <person name="Luo Y.B."/>
            <person name="Tsai W.C."/>
            <person name="Van de Peer Y."/>
            <person name="Liu Z.J."/>
        </authorList>
    </citation>
    <scope>NUCLEOTIDE SEQUENCE [LARGE SCALE GENOMIC DNA]</scope>
    <source>
        <tissue evidence="2">The whole plant</tissue>
    </source>
</reference>
<dbReference type="Proteomes" id="UP000233837">
    <property type="component" value="Unassembled WGS sequence"/>
</dbReference>
<keyword evidence="3" id="KW-1185">Reference proteome</keyword>
<sequence length="211" mass="24104">MGVQENSDQKHVSRNLTTNFENDGEINEVIPKNKEDSVYKDKFVSTWKKMQHIKLNYNTETTQKKPERMKENQVENVNSEKLQDVSENQYESGRMLDNAEPIKEHKIDDICVNNKFQILMEEHEVGEVVEFAKAEGLYRVEDSFETIPISETIQPNSSKKLLDTGDQITNSCKNKLAKEVKSLGPVEVTHRKRKGDSKGGKKDGESSPPGY</sequence>
<dbReference type="AlphaFoldDB" id="A0A2I0WD80"/>
<reference evidence="2 3" key="1">
    <citation type="journal article" date="2016" name="Sci. Rep.">
        <title>The Dendrobium catenatum Lindl. genome sequence provides insights into polysaccharide synthase, floral development and adaptive evolution.</title>
        <authorList>
            <person name="Zhang G.Q."/>
            <person name="Xu Q."/>
            <person name="Bian C."/>
            <person name="Tsai W.C."/>
            <person name="Yeh C.M."/>
            <person name="Liu K.W."/>
            <person name="Yoshida K."/>
            <person name="Zhang L.S."/>
            <person name="Chang S.B."/>
            <person name="Chen F."/>
            <person name="Shi Y."/>
            <person name="Su Y.Y."/>
            <person name="Zhang Y.Q."/>
            <person name="Chen L.J."/>
            <person name="Yin Y."/>
            <person name="Lin M."/>
            <person name="Huang H."/>
            <person name="Deng H."/>
            <person name="Wang Z.W."/>
            <person name="Zhu S.L."/>
            <person name="Zhao X."/>
            <person name="Deng C."/>
            <person name="Niu S.C."/>
            <person name="Huang J."/>
            <person name="Wang M."/>
            <person name="Liu G.H."/>
            <person name="Yang H.J."/>
            <person name="Xiao X.J."/>
            <person name="Hsiao Y.Y."/>
            <person name="Wu W.L."/>
            <person name="Chen Y.Y."/>
            <person name="Mitsuda N."/>
            <person name="Ohme-Takagi M."/>
            <person name="Luo Y.B."/>
            <person name="Van de Peer Y."/>
            <person name="Liu Z.J."/>
        </authorList>
    </citation>
    <scope>NUCLEOTIDE SEQUENCE [LARGE SCALE GENOMIC DNA]</scope>
    <source>
        <tissue evidence="2">The whole plant</tissue>
    </source>
</reference>
<gene>
    <name evidence="2" type="ORF">MA16_Dca009931</name>
</gene>
<protein>
    <submittedName>
        <fullName evidence="2">Uncharacterized protein</fullName>
    </submittedName>
</protein>
<feature type="compositionally biased region" description="Basic and acidic residues" evidence="1">
    <location>
        <begin position="196"/>
        <end position="205"/>
    </location>
</feature>